<protein>
    <submittedName>
        <fullName evidence="1">Uncharacterized protein</fullName>
    </submittedName>
</protein>
<dbReference type="EMBL" id="HACA01001507">
    <property type="protein sequence ID" value="CDW18868.1"/>
    <property type="molecule type" value="Transcribed_RNA"/>
</dbReference>
<name>A0A0K2SYQ2_LEPSM</name>
<reference evidence="1" key="1">
    <citation type="submission" date="2014-05" db="EMBL/GenBank/DDBJ databases">
        <authorList>
            <person name="Chronopoulou M."/>
        </authorList>
    </citation>
    <scope>NUCLEOTIDE SEQUENCE</scope>
    <source>
        <tissue evidence="1">Whole organism</tissue>
    </source>
</reference>
<organism evidence="1">
    <name type="scientific">Lepeophtheirus salmonis</name>
    <name type="common">Salmon louse</name>
    <name type="synonym">Caligus salmonis</name>
    <dbReference type="NCBI Taxonomy" id="72036"/>
    <lineage>
        <taxon>Eukaryota</taxon>
        <taxon>Metazoa</taxon>
        <taxon>Ecdysozoa</taxon>
        <taxon>Arthropoda</taxon>
        <taxon>Crustacea</taxon>
        <taxon>Multicrustacea</taxon>
        <taxon>Hexanauplia</taxon>
        <taxon>Copepoda</taxon>
        <taxon>Siphonostomatoida</taxon>
        <taxon>Caligidae</taxon>
        <taxon>Lepeophtheirus</taxon>
    </lineage>
</organism>
<proteinExistence type="predicted"/>
<dbReference type="EMBL" id="HACA01001506">
    <property type="protein sequence ID" value="CDW18867.1"/>
    <property type="molecule type" value="Transcribed_RNA"/>
</dbReference>
<evidence type="ECO:0000313" key="1">
    <source>
        <dbReference type="EMBL" id="CDW18868.1"/>
    </source>
</evidence>
<sequence>MNGAIHHIFNDEHLRYLCNNTKILPPGLIAATNCLWYHRIRDSTSTRISYTKSRDMEKTVRSFRLQSWYFRGRNFFVQGESSKFPSNKYLTTAWFCQIGFG</sequence>
<dbReference type="AlphaFoldDB" id="A0A0K2SYQ2"/>
<accession>A0A0K2SYQ2</accession>